<protein>
    <submittedName>
        <fullName evidence="1">Uncharacterized protein</fullName>
    </submittedName>
</protein>
<keyword evidence="2" id="KW-1185">Reference proteome</keyword>
<name>A0ACB8QDR1_9AGAM</name>
<sequence>MPRRPPPSALLLKDGPLPARGTPKFTLPSMPRPAVCAPAPAPRGGPPRSVQHPTRQTGAGAGEKESGVRGRNGMRAPWNHAESIAKSLDTGSVIAPPEQAASGAVRGMM</sequence>
<comment type="caution">
    <text evidence="1">The sequence shown here is derived from an EMBL/GenBank/DDBJ whole genome shotgun (WGS) entry which is preliminary data.</text>
</comment>
<dbReference type="EMBL" id="MU273659">
    <property type="protein sequence ID" value="KAI0029720.1"/>
    <property type="molecule type" value="Genomic_DNA"/>
</dbReference>
<reference evidence="1" key="2">
    <citation type="journal article" date="2022" name="New Phytol.">
        <title>Evolutionary transition to the ectomycorrhizal habit in the genomes of a hyperdiverse lineage of mushroom-forming fungi.</title>
        <authorList>
            <person name="Looney B."/>
            <person name="Miyauchi S."/>
            <person name="Morin E."/>
            <person name="Drula E."/>
            <person name="Courty P.E."/>
            <person name="Kohler A."/>
            <person name="Kuo A."/>
            <person name="LaButti K."/>
            <person name="Pangilinan J."/>
            <person name="Lipzen A."/>
            <person name="Riley R."/>
            <person name="Andreopoulos W."/>
            <person name="He G."/>
            <person name="Johnson J."/>
            <person name="Nolan M."/>
            <person name="Tritt A."/>
            <person name="Barry K.W."/>
            <person name="Grigoriev I.V."/>
            <person name="Nagy L.G."/>
            <person name="Hibbett D."/>
            <person name="Henrissat B."/>
            <person name="Matheny P.B."/>
            <person name="Labbe J."/>
            <person name="Martin F.M."/>
        </authorList>
    </citation>
    <scope>NUCLEOTIDE SEQUENCE</scope>
    <source>
        <strain evidence="1">EC-137</strain>
    </source>
</reference>
<evidence type="ECO:0000313" key="2">
    <source>
        <dbReference type="Proteomes" id="UP000814128"/>
    </source>
</evidence>
<dbReference type="Proteomes" id="UP000814128">
    <property type="component" value="Unassembled WGS sequence"/>
</dbReference>
<proteinExistence type="predicted"/>
<organism evidence="1 2">
    <name type="scientific">Vararia minispora EC-137</name>
    <dbReference type="NCBI Taxonomy" id="1314806"/>
    <lineage>
        <taxon>Eukaryota</taxon>
        <taxon>Fungi</taxon>
        <taxon>Dikarya</taxon>
        <taxon>Basidiomycota</taxon>
        <taxon>Agaricomycotina</taxon>
        <taxon>Agaricomycetes</taxon>
        <taxon>Russulales</taxon>
        <taxon>Lachnocladiaceae</taxon>
        <taxon>Vararia</taxon>
    </lineage>
</organism>
<gene>
    <name evidence="1" type="ORF">K488DRAFT_55720</name>
</gene>
<reference evidence="1" key="1">
    <citation type="submission" date="2021-02" db="EMBL/GenBank/DDBJ databases">
        <authorList>
            <consortium name="DOE Joint Genome Institute"/>
            <person name="Ahrendt S."/>
            <person name="Looney B.P."/>
            <person name="Miyauchi S."/>
            <person name="Morin E."/>
            <person name="Drula E."/>
            <person name="Courty P.E."/>
            <person name="Chicoki N."/>
            <person name="Fauchery L."/>
            <person name="Kohler A."/>
            <person name="Kuo A."/>
            <person name="Labutti K."/>
            <person name="Pangilinan J."/>
            <person name="Lipzen A."/>
            <person name="Riley R."/>
            <person name="Andreopoulos W."/>
            <person name="He G."/>
            <person name="Johnson J."/>
            <person name="Barry K.W."/>
            <person name="Grigoriev I.V."/>
            <person name="Nagy L."/>
            <person name="Hibbett D."/>
            <person name="Henrissat B."/>
            <person name="Matheny P.B."/>
            <person name="Labbe J."/>
            <person name="Martin F."/>
        </authorList>
    </citation>
    <scope>NUCLEOTIDE SEQUENCE</scope>
    <source>
        <strain evidence="1">EC-137</strain>
    </source>
</reference>
<accession>A0ACB8QDR1</accession>
<evidence type="ECO:0000313" key="1">
    <source>
        <dbReference type="EMBL" id="KAI0029720.1"/>
    </source>
</evidence>